<organism evidence="1 2">
    <name type="scientific">Candidatus Magasanikbacteria bacterium RIFOXYD1_FULL_40_23</name>
    <dbReference type="NCBI Taxonomy" id="1798705"/>
    <lineage>
        <taxon>Bacteria</taxon>
        <taxon>Candidatus Magasanikiibacteriota</taxon>
    </lineage>
</organism>
<sequence>MSDLQTAEEKGRKLGVLIASLNISEEEREALLSLLPQMTEAQLEEFTNVLEVKYLQAATKDTDKKLADDLQAVDDKFQEELGKVNADTIKALDSIV</sequence>
<name>A0A1F6PB30_9BACT</name>
<evidence type="ECO:0000313" key="2">
    <source>
        <dbReference type="Proteomes" id="UP000176634"/>
    </source>
</evidence>
<gene>
    <name evidence="1" type="ORF">A2563_02085</name>
</gene>
<proteinExistence type="predicted"/>
<reference evidence="1 2" key="1">
    <citation type="journal article" date="2016" name="Nat. Commun.">
        <title>Thousands of microbial genomes shed light on interconnected biogeochemical processes in an aquifer system.</title>
        <authorList>
            <person name="Anantharaman K."/>
            <person name="Brown C.T."/>
            <person name="Hug L.A."/>
            <person name="Sharon I."/>
            <person name="Castelle C.J."/>
            <person name="Probst A.J."/>
            <person name="Thomas B.C."/>
            <person name="Singh A."/>
            <person name="Wilkins M.J."/>
            <person name="Karaoz U."/>
            <person name="Brodie E.L."/>
            <person name="Williams K.H."/>
            <person name="Hubbard S.S."/>
            <person name="Banfield J.F."/>
        </authorList>
    </citation>
    <scope>NUCLEOTIDE SEQUENCE [LARGE SCALE GENOMIC DNA]</scope>
</reference>
<accession>A0A1F6PB30</accession>
<dbReference type="Proteomes" id="UP000176634">
    <property type="component" value="Unassembled WGS sequence"/>
</dbReference>
<evidence type="ECO:0000313" key="1">
    <source>
        <dbReference type="EMBL" id="OGH93377.1"/>
    </source>
</evidence>
<comment type="caution">
    <text evidence="1">The sequence shown here is derived from an EMBL/GenBank/DDBJ whole genome shotgun (WGS) entry which is preliminary data.</text>
</comment>
<dbReference type="EMBL" id="MFRA01000001">
    <property type="protein sequence ID" value="OGH93377.1"/>
    <property type="molecule type" value="Genomic_DNA"/>
</dbReference>
<dbReference type="STRING" id="1798705.A2563_02085"/>
<protein>
    <submittedName>
        <fullName evidence="1">Uncharacterized protein</fullName>
    </submittedName>
</protein>
<dbReference type="AlphaFoldDB" id="A0A1F6PB30"/>